<name>A0A223P0A7_9SPHI</name>
<dbReference type="Proteomes" id="UP000215002">
    <property type="component" value="Chromosome"/>
</dbReference>
<proteinExistence type="predicted"/>
<protein>
    <recommendedName>
        <fullName evidence="4">Lipocalin-like domain-containing protein</fullName>
    </recommendedName>
</protein>
<keyword evidence="1" id="KW-0732">Signal</keyword>
<accession>A0A223P0A7</accession>
<evidence type="ECO:0000256" key="1">
    <source>
        <dbReference type="SAM" id="SignalP"/>
    </source>
</evidence>
<keyword evidence="3" id="KW-1185">Reference proteome</keyword>
<organism evidence="2 3">
    <name type="scientific">Mucilaginibacter xinganensis</name>
    <dbReference type="NCBI Taxonomy" id="1234841"/>
    <lineage>
        <taxon>Bacteria</taxon>
        <taxon>Pseudomonadati</taxon>
        <taxon>Bacteroidota</taxon>
        <taxon>Sphingobacteriia</taxon>
        <taxon>Sphingobacteriales</taxon>
        <taxon>Sphingobacteriaceae</taxon>
        <taxon>Mucilaginibacter</taxon>
    </lineage>
</organism>
<sequence length="147" mass="16130">MKLRLLYLLPFVAIFMSGCLAGSTKSAPKPIPDGNYTGEFRLLHIHKDNTIDTVKTNINLYISPVSTATYAVTGDTATVHAGSKGTYVFNDNGTAIFTDNTYSSLAPVTKTHLTGVYTYLYDGTIFQMVAYGARDTLVLQYDLKKKN</sequence>
<evidence type="ECO:0008006" key="4">
    <source>
        <dbReference type="Google" id="ProtNLM"/>
    </source>
</evidence>
<dbReference type="EMBL" id="CP022743">
    <property type="protein sequence ID" value="ASU35545.1"/>
    <property type="molecule type" value="Genomic_DNA"/>
</dbReference>
<dbReference type="PROSITE" id="PS51257">
    <property type="entry name" value="PROKAR_LIPOPROTEIN"/>
    <property type="match status" value="1"/>
</dbReference>
<dbReference type="AlphaFoldDB" id="A0A223P0A7"/>
<evidence type="ECO:0000313" key="3">
    <source>
        <dbReference type="Proteomes" id="UP000215002"/>
    </source>
</evidence>
<dbReference type="OrthoDB" id="794725at2"/>
<gene>
    <name evidence="2" type="ORF">MuYL_3660</name>
</gene>
<feature type="signal peptide" evidence="1">
    <location>
        <begin position="1"/>
        <end position="21"/>
    </location>
</feature>
<feature type="chain" id="PRO_5013211400" description="Lipocalin-like domain-containing protein" evidence="1">
    <location>
        <begin position="22"/>
        <end position="147"/>
    </location>
</feature>
<evidence type="ECO:0000313" key="2">
    <source>
        <dbReference type="EMBL" id="ASU35545.1"/>
    </source>
</evidence>
<dbReference type="RefSeq" id="WP_157740927.1">
    <property type="nucleotide sequence ID" value="NZ_CP022743.1"/>
</dbReference>
<reference evidence="2 3" key="1">
    <citation type="submission" date="2017-08" db="EMBL/GenBank/DDBJ databases">
        <title>Complete genome sequence of Mucilaginibacter sp. strain BJC16-A31.</title>
        <authorList>
            <consortium name="Henan University of Science and Technology"/>
            <person name="You X."/>
        </authorList>
    </citation>
    <scope>NUCLEOTIDE SEQUENCE [LARGE SCALE GENOMIC DNA]</scope>
    <source>
        <strain evidence="2 3">BJC16-A31</strain>
    </source>
</reference>
<dbReference type="KEGG" id="muc:MuYL_3660"/>